<protein>
    <submittedName>
        <fullName evidence="1">Uncharacterized protein</fullName>
    </submittedName>
</protein>
<accession>A0AC60P2S8</accession>
<keyword evidence="2" id="KW-1185">Reference proteome</keyword>
<dbReference type="EMBL" id="JABSTQ010011246">
    <property type="protein sequence ID" value="KAG0413597.1"/>
    <property type="molecule type" value="Genomic_DNA"/>
</dbReference>
<evidence type="ECO:0000313" key="2">
    <source>
        <dbReference type="Proteomes" id="UP000805193"/>
    </source>
</evidence>
<organism evidence="1 2">
    <name type="scientific">Ixodes persulcatus</name>
    <name type="common">Taiga tick</name>
    <dbReference type="NCBI Taxonomy" id="34615"/>
    <lineage>
        <taxon>Eukaryota</taxon>
        <taxon>Metazoa</taxon>
        <taxon>Ecdysozoa</taxon>
        <taxon>Arthropoda</taxon>
        <taxon>Chelicerata</taxon>
        <taxon>Arachnida</taxon>
        <taxon>Acari</taxon>
        <taxon>Parasitiformes</taxon>
        <taxon>Ixodida</taxon>
        <taxon>Ixodoidea</taxon>
        <taxon>Ixodidae</taxon>
        <taxon>Ixodinae</taxon>
        <taxon>Ixodes</taxon>
    </lineage>
</organism>
<dbReference type="Proteomes" id="UP000805193">
    <property type="component" value="Unassembled WGS sequence"/>
</dbReference>
<reference evidence="1 2" key="1">
    <citation type="journal article" date="2020" name="Cell">
        <title>Large-Scale Comparative Analyses of Tick Genomes Elucidate Their Genetic Diversity and Vector Capacities.</title>
        <authorList>
            <consortium name="Tick Genome and Microbiome Consortium (TIGMIC)"/>
            <person name="Jia N."/>
            <person name="Wang J."/>
            <person name="Shi W."/>
            <person name="Du L."/>
            <person name="Sun Y."/>
            <person name="Zhan W."/>
            <person name="Jiang J.F."/>
            <person name="Wang Q."/>
            <person name="Zhang B."/>
            <person name="Ji P."/>
            <person name="Bell-Sakyi L."/>
            <person name="Cui X.M."/>
            <person name="Yuan T.T."/>
            <person name="Jiang B.G."/>
            <person name="Yang W.F."/>
            <person name="Lam T.T."/>
            <person name="Chang Q.C."/>
            <person name="Ding S.J."/>
            <person name="Wang X.J."/>
            <person name="Zhu J.G."/>
            <person name="Ruan X.D."/>
            <person name="Zhao L."/>
            <person name="Wei J.T."/>
            <person name="Ye R.Z."/>
            <person name="Que T.C."/>
            <person name="Du C.H."/>
            <person name="Zhou Y.H."/>
            <person name="Cheng J.X."/>
            <person name="Dai P.F."/>
            <person name="Guo W.B."/>
            <person name="Han X.H."/>
            <person name="Huang E.J."/>
            <person name="Li L.F."/>
            <person name="Wei W."/>
            <person name="Gao Y.C."/>
            <person name="Liu J.Z."/>
            <person name="Shao H.Z."/>
            <person name="Wang X."/>
            <person name="Wang C.C."/>
            <person name="Yang T.C."/>
            <person name="Huo Q.B."/>
            <person name="Li W."/>
            <person name="Chen H.Y."/>
            <person name="Chen S.E."/>
            <person name="Zhou L.G."/>
            <person name="Ni X.B."/>
            <person name="Tian J.H."/>
            <person name="Sheng Y."/>
            <person name="Liu T."/>
            <person name="Pan Y.S."/>
            <person name="Xia L.Y."/>
            <person name="Li J."/>
            <person name="Zhao F."/>
            <person name="Cao W.C."/>
        </authorList>
    </citation>
    <scope>NUCLEOTIDE SEQUENCE [LARGE SCALE GENOMIC DNA]</scope>
    <source>
        <strain evidence="1">Iper-2018</strain>
    </source>
</reference>
<gene>
    <name evidence="1" type="ORF">HPB47_009250</name>
</gene>
<feature type="non-terminal residue" evidence="1">
    <location>
        <position position="316"/>
    </location>
</feature>
<name>A0AC60P2S8_IXOPE</name>
<proteinExistence type="predicted"/>
<comment type="caution">
    <text evidence="1">The sequence shown here is derived from an EMBL/GenBank/DDBJ whole genome shotgun (WGS) entry which is preliminary data.</text>
</comment>
<sequence>MVTARKADVRKNAAAQRYQSRQRAPGEEVKEIPEVKPPTDLKVETLSNTSIKATWSYGFKTPSGFLLSSCLENETDCPPVFISGNERAYTFNSLAPATKYEISVSAFDFVVVSSPVVANATTYANAPDVTGLKLEVLGNSSIEARWNMPEVPVSKYEIVTCPVVPGHPCVDATAKDKSSYIIENLKPGTEYEVKVQSVIQKRSFISYGVPAKARATTEYWVPSVTNLALSCPTDGVIIAEWTLEDPLSVDTIVIIACPPAKYDCRKATVGSQDKSVEIKGLPANEEYTVNVTTFLTVGNTTYHGESKFGNITTRPK</sequence>
<evidence type="ECO:0000313" key="1">
    <source>
        <dbReference type="EMBL" id="KAG0413597.1"/>
    </source>
</evidence>